<dbReference type="Proteomes" id="UP000270094">
    <property type="component" value="Unassembled WGS sequence"/>
</dbReference>
<accession>A0A3P7IV94</accession>
<feature type="region of interest" description="Disordered" evidence="1">
    <location>
        <begin position="194"/>
        <end position="281"/>
    </location>
</feature>
<evidence type="ECO:0000256" key="1">
    <source>
        <dbReference type="SAM" id="MobiDB-lite"/>
    </source>
</evidence>
<evidence type="ECO:0000313" key="3">
    <source>
        <dbReference type="Proteomes" id="UP000270094"/>
    </source>
</evidence>
<reference evidence="2 3" key="1">
    <citation type="submission" date="2018-11" db="EMBL/GenBank/DDBJ databases">
        <authorList>
            <consortium name="Pathogen Informatics"/>
        </authorList>
    </citation>
    <scope>NUCLEOTIDE SEQUENCE [LARGE SCALE GENOMIC DNA]</scope>
</reference>
<feature type="region of interest" description="Disordered" evidence="1">
    <location>
        <begin position="128"/>
        <end position="160"/>
    </location>
</feature>
<dbReference type="AlphaFoldDB" id="A0A3P7IV94"/>
<sequence>MVDGGGARVPVALTRQNAIRRIGGTDRGYVGPTSQLFDRLFDFHARERSGPIMNVNGRIVNMSSNVLDSPEERRMRQPASAPSALDRFTDGADMMDGVSLQYVAIIINTIVTRVARKRVEEEKAKEAAEEAAKKAAEESSKPASSENAPSTSEDTGNTNATATVLAHPPTEVARQAWDESAQNREPEVTTALLTAGDSAADSGTSGLATADGEAMDTSEAFEPRDAEADVSMDEAPPHSSAATVASSLPEAEVDEERMITPPLSTAQNASREGEERDTSDR</sequence>
<evidence type="ECO:0000313" key="2">
    <source>
        <dbReference type="EMBL" id="VDM74076.1"/>
    </source>
</evidence>
<protein>
    <submittedName>
        <fullName evidence="2">Uncharacterized protein</fullName>
    </submittedName>
</protein>
<feature type="compositionally biased region" description="Polar residues" evidence="1">
    <location>
        <begin position="151"/>
        <end position="160"/>
    </location>
</feature>
<feature type="compositionally biased region" description="Low complexity" evidence="1">
    <location>
        <begin position="141"/>
        <end position="150"/>
    </location>
</feature>
<name>A0A3P7IV94_STRVU</name>
<dbReference type="OrthoDB" id="423283at2759"/>
<feature type="compositionally biased region" description="Basic and acidic residues" evidence="1">
    <location>
        <begin position="271"/>
        <end position="281"/>
    </location>
</feature>
<proteinExistence type="predicted"/>
<dbReference type="EMBL" id="UYYB01034062">
    <property type="protein sequence ID" value="VDM74076.1"/>
    <property type="molecule type" value="Genomic_DNA"/>
</dbReference>
<feature type="region of interest" description="Disordered" evidence="1">
    <location>
        <begin position="68"/>
        <end position="89"/>
    </location>
</feature>
<organism evidence="2 3">
    <name type="scientific">Strongylus vulgaris</name>
    <name type="common">Blood worm</name>
    <dbReference type="NCBI Taxonomy" id="40348"/>
    <lineage>
        <taxon>Eukaryota</taxon>
        <taxon>Metazoa</taxon>
        <taxon>Ecdysozoa</taxon>
        <taxon>Nematoda</taxon>
        <taxon>Chromadorea</taxon>
        <taxon>Rhabditida</taxon>
        <taxon>Rhabditina</taxon>
        <taxon>Rhabditomorpha</taxon>
        <taxon>Strongyloidea</taxon>
        <taxon>Strongylidae</taxon>
        <taxon>Strongylus</taxon>
    </lineage>
</organism>
<keyword evidence="3" id="KW-1185">Reference proteome</keyword>
<feature type="compositionally biased region" description="Basic and acidic residues" evidence="1">
    <location>
        <begin position="128"/>
        <end position="140"/>
    </location>
</feature>
<gene>
    <name evidence="2" type="ORF">SVUK_LOCUS9074</name>
</gene>